<gene>
    <name evidence="1" type="ORF">HPB48_023125</name>
</gene>
<protein>
    <submittedName>
        <fullName evidence="1">Uncharacterized protein</fullName>
    </submittedName>
</protein>
<evidence type="ECO:0000313" key="1">
    <source>
        <dbReference type="EMBL" id="KAH9360000.1"/>
    </source>
</evidence>
<proteinExistence type="predicted"/>
<organism evidence="1 2">
    <name type="scientific">Haemaphysalis longicornis</name>
    <name type="common">Bush tick</name>
    <dbReference type="NCBI Taxonomy" id="44386"/>
    <lineage>
        <taxon>Eukaryota</taxon>
        <taxon>Metazoa</taxon>
        <taxon>Ecdysozoa</taxon>
        <taxon>Arthropoda</taxon>
        <taxon>Chelicerata</taxon>
        <taxon>Arachnida</taxon>
        <taxon>Acari</taxon>
        <taxon>Parasitiformes</taxon>
        <taxon>Ixodida</taxon>
        <taxon>Ixodoidea</taxon>
        <taxon>Ixodidae</taxon>
        <taxon>Haemaphysalinae</taxon>
        <taxon>Haemaphysalis</taxon>
    </lineage>
</organism>
<dbReference type="AlphaFoldDB" id="A0A9J6FBN3"/>
<dbReference type="VEuPathDB" id="VectorBase:HLOH_059201"/>
<evidence type="ECO:0000313" key="2">
    <source>
        <dbReference type="Proteomes" id="UP000821853"/>
    </source>
</evidence>
<accession>A0A9J6FBN3</accession>
<name>A0A9J6FBN3_HAELO</name>
<sequence>MLQKTHCIETPKLPGYRAHAKAAKTLNENKTVAHRPVGRVCMFIREGIVFVEYELNTGNWTDSCVVEVIIGRRTKASTLACKRVQQPDAQEKKFRTLMQKALSTINTGTAVIGREFNAPHYH</sequence>
<reference evidence="1 2" key="1">
    <citation type="journal article" date="2020" name="Cell">
        <title>Large-Scale Comparative Analyses of Tick Genomes Elucidate Their Genetic Diversity and Vector Capacities.</title>
        <authorList>
            <consortium name="Tick Genome and Microbiome Consortium (TIGMIC)"/>
            <person name="Jia N."/>
            <person name="Wang J."/>
            <person name="Shi W."/>
            <person name="Du L."/>
            <person name="Sun Y."/>
            <person name="Zhan W."/>
            <person name="Jiang J.F."/>
            <person name="Wang Q."/>
            <person name="Zhang B."/>
            <person name="Ji P."/>
            <person name="Bell-Sakyi L."/>
            <person name="Cui X.M."/>
            <person name="Yuan T.T."/>
            <person name="Jiang B.G."/>
            <person name="Yang W.F."/>
            <person name="Lam T.T."/>
            <person name="Chang Q.C."/>
            <person name="Ding S.J."/>
            <person name="Wang X.J."/>
            <person name="Zhu J.G."/>
            <person name="Ruan X.D."/>
            <person name="Zhao L."/>
            <person name="Wei J.T."/>
            <person name="Ye R.Z."/>
            <person name="Que T.C."/>
            <person name="Du C.H."/>
            <person name="Zhou Y.H."/>
            <person name="Cheng J.X."/>
            <person name="Dai P.F."/>
            <person name="Guo W.B."/>
            <person name="Han X.H."/>
            <person name="Huang E.J."/>
            <person name="Li L.F."/>
            <person name="Wei W."/>
            <person name="Gao Y.C."/>
            <person name="Liu J.Z."/>
            <person name="Shao H.Z."/>
            <person name="Wang X."/>
            <person name="Wang C.C."/>
            <person name="Yang T.C."/>
            <person name="Huo Q.B."/>
            <person name="Li W."/>
            <person name="Chen H.Y."/>
            <person name="Chen S.E."/>
            <person name="Zhou L.G."/>
            <person name="Ni X.B."/>
            <person name="Tian J.H."/>
            <person name="Sheng Y."/>
            <person name="Liu T."/>
            <person name="Pan Y.S."/>
            <person name="Xia L.Y."/>
            <person name="Li J."/>
            <person name="Zhao F."/>
            <person name="Cao W.C."/>
        </authorList>
    </citation>
    <scope>NUCLEOTIDE SEQUENCE [LARGE SCALE GENOMIC DNA]</scope>
    <source>
        <strain evidence="1">HaeL-2018</strain>
    </source>
</reference>
<dbReference type="Proteomes" id="UP000821853">
    <property type="component" value="Chromosome 1"/>
</dbReference>
<comment type="caution">
    <text evidence="1">The sequence shown here is derived from an EMBL/GenBank/DDBJ whole genome shotgun (WGS) entry which is preliminary data.</text>
</comment>
<keyword evidence="2" id="KW-1185">Reference proteome</keyword>
<dbReference type="EMBL" id="JABSTR010000001">
    <property type="protein sequence ID" value="KAH9360000.1"/>
    <property type="molecule type" value="Genomic_DNA"/>
</dbReference>